<dbReference type="PANTHER" id="PTHR12136">
    <property type="entry name" value="ENHANCED DISEASE RESISTANCE-RELATED"/>
    <property type="match status" value="1"/>
</dbReference>
<accession>A0A2R4QNL3</accession>
<evidence type="ECO:0000259" key="6">
    <source>
        <dbReference type="PROSITE" id="PS50848"/>
    </source>
</evidence>
<keyword evidence="3" id="KW-0256">Endoplasmic reticulum</keyword>
<dbReference type="GO" id="GO:0008289">
    <property type="term" value="F:lipid binding"/>
    <property type="evidence" value="ECO:0007669"/>
    <property type="project" value="InterPro"/>
</dbReference>
<organism evidence="7">
    <name type="scientific">Saccharum hybrid cultivar SP80-3280</name>
    <dbReference type="NCBI Taxonomy" id="193079"/>
    <lineage>
        <taxon>Eukaryota</taxon>
        <taxon>Viridiplantae</taxon>
        <taxon>Streptophyta</taxon>
        <taxon>Embryophyta</taxon>
        <taxon>Tracheophyta</taxon>
        <taxon>Spermatophyta</taxon>
        <taxon>Magnoliopsida</taxon>
        <taxon>Liliopsida</taxon>
        <taxon>Poales</taxon>
        <taxon>Poaceae</taxon>
        <taxon>PACMAD clade</taxon>
        <taxon>Panicoideae</taxon>
        <taxon>Andropogonodae</taxon>
        <taxon>Andropogoneae</taxon>
        <taxon>Saccharinae</taxon>
        <taxon>Saccharum</taxon>
        <taxon>Saccharum officinarum species complex</taxon>
    </lineage>
</organism>
<dbReference type="Gene3D" id="3.30.530.20">
    <property type="match status" value="1"/>
</dbReference>
<dbReference type="PROSITE" id="PS50003">
    <property type="entry name" value="PH_DOMAIN"/>
    <property type="match status" value="1"/>
</dbReference>
<comment type="subcellular location">
    <subcellularLocation>
        <location evidence="2">Endoplasmic reticulum</location>
    </subcellularLocation>
    <subcellularLocation>
        <location evidence="1">Nucleus</location>
    </subcellularLocation>
</comment>
<dbReference type="SUPFAM" id="SSF50729">
    <property type="entry name" value="PH domain-like"/>
    <property type="match status" value="1"/>
</dbReference>
<proteinExistence type="predicted"/>
<dbReference type="SUPFAM" id="SSF55961">
    <property type="entry name" value="Bet v1-like"/>
    <property type="match status" value="1"/>
</dbReference>
<reference evidence="7" key="1">
    <citation type="journal article" date="2018" name="Front. Plant Sci.">
        <title>"Targeted Sequencing by Gene Synteny," a New Strategy for Polyploid Species: Sequencing and Physical Structure of a Complex Sugarcane Region.</title>
        <authorList>
            <person name="Mancini M.C."/>
            <person name="Cardoso-Silva C.B."/>
            <person name="Sforca D.A."/>
            <person name="Pereira de Souza A."/>
        </authorList>
    </citation>
    <scope>NUCLEOTIDE SEQUENCE</scope>
    <source>
        <strain evidence="7">Shy3280Sca040</strain>
    </source>
</reference>
<dbReference type="Gene3D" id="2.30.29.30">
    <property type="entry name" value="Pleckstrin-homology domain (PH domain)/Phosphotyrosine-binding domain (PTB)"/>
    <property type="match status" value="1"/>
</dbReference>
<dbReference type="InterPro" id="IPR002913">
    <property type="entry name" value="START_lipid-bd_dom"/>
</dbReference>
<evidence type="ECO:0000259" key="5">
    <source>
        <dbReference type="PROSITE" id="PS50003"/>
    </source>
</evidence>
<dbReference type="InterPro" id="IPR023393">
    <property type="entry name" value="START-like_dom_sf"/>
</dbReference>
<dbReference type="AlphaFoldDB" id="A0A2R4QNL3"/>
<dbReference type="Pfam" id="PF01852">
    <property type="entry name" value="START"/>
    <property type="match status" value="1"/>
</dbReference>
<dbReference type="InterPro" id="IPR001849">
    <property type="entry name" value="PH_domain"/>
</dbReference>
<dbReference type="SMART" id="SM00233">
    <property type="entry name" value="PH"/>
    <property type="match status" value="1"/>
</dbReference>
<protein>
    <submittedName>
        <fullName evidence="7">Steroidogenic acute regulatory</fullName>
    </submittedName>
</protein>
<dbReference type="InterPro" id="IPR045096">
    <property type="entry name" value="EDR2-like"/>
</dbReference>
<evidence type="ECO:0000256" key="3">
    <source>
        <dbReference type="ARBA" id="ARBA00022824"/>
    </source>
</evidence>
<feature type="compositionally biased region" description="Low complexity" evidence="4">
    <location>
        <begin position="771"/>
        <end position="791"/>
    </location>
</feature>
<name>A0A2R4QNL3_9POAL</name>
<dbReference type="PROSITE" id="PS50848">
    <property type="entry name" value="START"/>
    <property type="match status" value="1"/>
</dbReference>
<evidence type="ECO:0000256" key="1">
    <source>
        <dbReference type="ARBA" id="ARBA00004123"/>
    </source>
</evidence>
<evidence type="ECO:0000313" key="7">
    <source>
        <dbReference type="EMBL" id="AVY91798.1"/>
    </source>
</evidence>
<dbReference type="Pfam" id="PF07059">
    <property type="entry name" value="EDR2_C"/>
    <property type="match status" value="1"/>
</dbReference>
<feature type="compositionally biased region" description="Basic and acidic residues" evidence="4">
    <location>
        <begin position="224"/>
        <end position="233"/>
    </location>
</feature>
<dbReference type="InterPro" id="IPR011993">
    <property type="entry name" value="PH-like_dom_sf"/>
</dbReference>
<gene>
    <name evidence="7" type="ORF">Shy3280Sca040_040</name>
</gene>
<dbReference type="PANTHER" id="PTHR12136:SF64">
    <property type="entry name" value="OS02G0102800 PROTEIN"/>
    <property type="match status" value="1"/>
</dbReference>
<evidence type="ECO:0000256" key="4">
    <source>
        <dbReference type="SAM" id="MobiDB-lite"/>
    </source>
</evidence>
<feature type="domain" description="START" evidence="6">
    <location>
        <begin position="256"/>
        <end position="410"/>
    </location>
</feature>
<evidence type="ECO:0000256" key="2">
    <source>
        <dbReference type="ARBA" id="ARBA00004240"/>
    </source>
</evidence>
<dbReference type="GO" id="GO:0005634">
    <property type="term" value="C:nucleus"/>
    <property type="evidence" value="ECO:0007669"/>
    <property type="project" value="UniProtKB-SubCell"/>
</dbReference>
<dbReference type="GO" id="GO:0005783">
    <property type="term" value="C:endoplasmic reticulum"/>
    <property type="evidence" value="ECO:0007669"/>
    <property type="project" value="UniProtKB-SubCell"/>
</dbReference>
<dbReference type="SMART" id="SM00234">
    <property type="entry name" value="START"/>
    <property type="match status" value="1"/>
</dbReference>
<dbReference type="InterPro" id="IPR009769">
    <property type="entry name" value="EDR2_C"/>
</dbReference>
<dbReference type="CDD" id="cd00821">
    <property type="entry name" value="PH"/>
    <property type="match status" value="1"/>
</dbReference>
<dbReference type="CDD" id="cd00177">
    <property type="entry name" value="START"/>
    <property type="match status" value="1"/>
</dbReference>
<dbReference type="EMBL" id="MF737045">
    <property type="protein sequence ID" value="AVY91798.1"/>
    <property type="molecule type" value="Genomic_DNA"/>
</dbReference>
<feature type="domain" description="PH" evidence="5">
    <location>
        <begin position="59"/>
        <end position="166"/>
    </location>
</feature>
<feature type="region of interest" description="Disordered" evidence="4">
    <location>
        <begin position="768"/>
        <end position="801"/>
    </location>
</feature>
<sequence length="801" mass="90276">MLGSSASRRESKSSDLFRAAANKTAGIEPAKVASNNVPAATKPAEPAKAASNNAAAAAAVRHEGWMVRYGRRKIGRSFFHTRYFVLDSKLLAYYKKKPKDNVVPLKSLLIDGNCRVEDRGLKTHHGQMIYVLCIYNKKEKEHQITMGAYDIEDAMAWKKKIELIIDQQQDSMTAKNRKAFASVDFDMELGGQFLFSDHDSTAEDDEERPTLTRRTTIGNGPPDSIHDWTKEPDIGVSNQNDPNQFCSKKNWRLLRWLRIFEELLEVDYLARSCSRAMRAVGVVEATCEAIFGLVMSMGVTRYEWDCSFRHGSLVEEVDGHTAILYHRLQLHWCPMLVWPRDLCYARYWRRNDDGSYVVLFRSIEHPNCGQQRGFVRAFIESGGFKISPLKCRNGRPRTQVQHLMQIDLKGWFLNYSLSFQYHSLLQILNCVAGLREYFSQTDEIHIIPRIPVMETMFDADSEPKNHKLQEVDTKANKNMGMIDEESDDDDDYQVPEADIEEDRNKSDNDSKRTGIITFCHNGDSASLLQMNLQKKIDLSCFSGILHRDPEEKSRNCWTVPDSKIFKVRSKTFPQDKSKIPAASYLMELAAIDWFKDTKRMDNVARQKGCVAQVAAERGMHTFVVNIQIPGSTQYSLVMYFVTSTLKKGSLLQRFFDGDDEFRNSRLKLIPSVPKGSWIVRQSVGSTPCLLGKAVDCSYVRGPAYLEVDVDIGSSAVANGVLGLVFGVVTTLVVDMAFLIQANTYEELPEQVIGAARLSHVEPATAVVPDLSNTSNDSSSSSNDNNSNNNGSSEDDVSKKTN</sequence>
<feature type="region of interest" description="Disordered" evidence="4">
    <location>
        <begin position="197"/>
        <end position="233"/>
    </location>
</feature>
<dbReference type="Pfam" id="PF00169">
    <property type="entry name" value="PH"/>
    <property type="match status" value="1"/>
</dbReference>